<evidence type="ECO:0000313" key="1">
    <source>
        <dbReference type="EMBL" id="PIK57215.1"/>
    </source>
</evidence>
<name>A0A2G8LAH6_STIJA</name>
<dbReference type="STRING" id="307972.A0A2G8LAH6"/>
<protein>
    <recommendedName>
        <fullName evidence="3">RNA-directed DNA polymerase from mobile element jockey-like</fullName>
    </recommendedName>
</protein>
<gene>
    <name evidence="1" type="ORF">BSL78_05851</name>
</gene>
<dbReference type="AlphaFoldDB" id="A0A2G8LAH6"/>
<sequence length="289" mass="32718">MKKSLKSTENPVNQGPLVIESGPWFSNPYFDPCKQDLNPEPHGAADHSTHCATLPHGGCDPRLRTTELWSPVITVRQSVPWFDNEASRLKTKTRNAERRWLKHPTSENHDSFRSFRNEYKNHVEALKSTFIRRKIESCGNDTRQLFATVANITGSTKTNPLPDDVSDDQLAGDFATYFYNKVDVIRNELEHHPIFIPPEMSVPPFVSFSTIDVSTVTALIRNAKPTTCQLDPLPSSLVKEHYDIFAPIFCKIINTSLSTGNFHPDWKQAIVKPLLKKTNLDHKEELSPG</sequence>
<evidence type="ECO:0000313" key="2">
    <source>
        <dbReference type="Proteomes" id="UP000230750"/>
    </source>
</evidence>
<dbReference type="EMBL" id="MRZV01000149">
    <property type="protein sequence ID" value="PIK57215.1"/>
    <property type="molecule type" value="Genomic_DNA"/>
</dbReference>
<proteinExistence type="predicted"/>
<comment type="caution">
    <text evidence="1">The sequence shown here is derived from an EMBL/GenBank/DDBJ whole genome shotgun (WGS) entry which is preliminary data.</text>
</comment>
<accession>A0A2G8LAH6</accession>
<dbReference type="Proteomes" id="UP000230750">
    <property type="component" value="Unassembled WGS sequence"/>
</dbReference>
<dbReference type="OrthoDB" id="445826at2759"/>
<keyword evidence="2" id="KW-1185">Reference proteome</keyword>
<evidence type="ECO:0008006" key="3">
    <source>
        <dbReference type="Google" id="ProtNLM"/>
    </source>
</evidence>
<dbReference type="PANTHER" id="PTHR47510">
    <property type="entry name" value="REVERSE TRANSCRIPTASE DOMAIN-CONTAINING PROTEIN"/>
    <property type="match status" value="1"/>
</dbReference>
<dbReference type="PANTHER" id="PTHR47510:SF3">
    <property type="entry name" value="ENDO_EXONUCLEASE_PHOSPHATASE DOMAIN-CONTAINING PROTEIN"/>
    <property type="match status" value="1"/>
</dbReference>
<organism evidence="1 2">
    <name type="scientific">Stichopus japonicus</name>
    <name type="common">Sea cucumber</name>
    <dbReference type="NCBI Taxonomy" id="307972"/>
    <lineage>
        <taxon>Eukaryota</taxon>
        <taxon>Metazoa</taxon>
        <taxon>Echinodermata</taxon>
        <taxon>Eleutherozoa</taxon>
        <taxon>Echinozoa</taxon>
        <taxon>Holothuroidea</taxon>
        <taxon>Aspidochirotacea</taxon>
        <taxon>Aspidochirotida</taxon>
        <taxon>Stichopodidae</taxon>
        <taxon>Apostichopus</taxon>
    </lineage>
</organism>
<reference evidence="1 2" key="1">
    <citation type="journal article" date="2017" name="PLoS Biol.">
        <title>The sea cucumber genome provides insights into morphological evolution and visceral regeneration.</title>
        <authorList>
            <person name="Zhang X."/>
            <person name="Sun L."/>
            <person name="Yuan J."/>
            <person name="Sun Y."/>
            <person name="Gao Y."/>
            <person name="Zhang L."/>
            <person name="Li S."/>
            <person name="Dai H."/>
            <person name="Hamel J.F."/>
            <person name="Liu C."/>
            <person name="Yu Y."/>
            <person name="Liu S."/>
            <person name="Lin W."/>
            <person name="Guo K."/>
            <person name="Jin S."/>
            <person name="Xu P."/>
            <person name="Storey K.B."/>
            <person name="Huan P."/>
            <person name="Zhang T."/>
            <person name="Zhou Y."/>
            <person name="Zhang J."/>
            <person name="Lin C."/>
            <person name="Li X."/>
            <person name="Xing L."/>
            <person name="Huo D."/>
            <person name="Sun M."/>
            <person name="Wang L."/>
            <person name="Mercier A."/>
            <person name="Li F."/>
            <person name="Yang H."/>
            <person name="Xiang J."/>
        </authorList>
    </citation>
    <scope>NUCLEOTIDE SEQUENCE [LARGE SCALE GENOMIC DNA]</scope>
    <source>
        <strain evidence="1">Shaxun</strain>
        <tissue evidence="1">Muscle</tissue>
    </source>
</reference>